<dbReference type="Proteomes" id="UP000420635">
    <property type="component" value="Unassembled WGS sequence"/>
</dbReference>
<comment type="caution">
    <text evidence="2">The sequence shown here is derived from an EMBL/GenBank/DDBJ whole genome shotgun (WGS) entry which is preliminary data.</text>
</comment>
<dbReference type="CDD" id="cd13121">
    <property type="entry name" value="BF2867_like_C"/>
    <property type="match status" value="1"/>
</dbReference>
<evidence type="ECO:0000313" key="3">
    <source>
        <dbReference type="Proteomes" id="UP000420635"/>
    </source>
</evidence>
<dbReference type="Gene3D" id="2.60.40.2620">
    <property type="entry name" value="Fimbrillin-like"/>
    <property type="match status" value="1"/>
</dbReference>
<evidence type="ECO:0000256" key="1">
    <source>
        <dbReference type="SAM" id="SignalP"/>
    </source>
</evidence>
<feature type="non-terminal residue" evidence="2">
    <location>
        <position position="1"/>
    </location>
</feature>
<name>A0AA90V1N8_9BACT</name>
<dbReference type="InterPro" id="IPR025049">
    <property type="entry name" value="Mfa-like_1"/>
</dbReference>
<feature type="signal peptide" evidence="1">
    <location>
        <begin position="1"/>
        <end position="19"/>
    </location>
</feature>
<dbReference type="CDD" id="cd13120">
    <property type="entry name" value="BF2867_like_N"/>
    <property type="match status" value="1"/>
</dbReference>
<proteinExistence type="predicted"/>
<organism evidence="2 3">
    <name type="scientific">Segatella copri</name>
    <dbReference type="NCBI Taxonomy" id="165179"/>
    <lineage>
        <taxon>Bacteria</taxon>
        <taxon>Pseudomonadati</taxon>
        <taxon>Bacteroidota</taxon>
        <taxon>Bacteroidia</taxon>
        <taxon>Bacteroidales</taxon>
        <taxon>Prevotellaceae</taxon>
        <taxon>Segatella</taxon>
    </lineage>
</organism>
<dbReference type="Gene3D" id="2.60.40.2630">
    <property type="match status" value="1"/>
</dbReference>
<dbReference type="AlphaFoldDB" id="A0AA90V1N8"/>
<keyword evidence="1" id="KW-0732">Signal</keyword>
<evidence type="ECO:0000313" key="2">
    <source>
        <dbReference type="EMBL" id="MQN89645.1"/>
    </source>
</evidence>
<feature type="chain" id="PRO_5041691913" evidence="1">
    <location>
        <begin position="20"/>
        <end position="332"/>
    </location>
</feature>
<sequence length="332" mass="36312">NMKAIKILTMAALATAVFASCSNEDGLAQSNYPMDNVVRIMTSVDGMNTRASYGNSTDKLNSFGFCINNANSTTYTYDNVKVTKEGSNWNPATQMLWQNSTTAVDILAYAPYQETTEDANGKVKVFGNNDYAFAVQADQSNANDYTSDFIVYRQKNFTPGTELNANQAVDITFSHILSQLNLTIELRDEFNQNKEKPITAESVTDVKINGTILSSKVDFTAESIVAKVDNTQGATAITPEVVKFNGADEKTAHPTFNYSAIVIPQSVTSGKFSIGFKVNGNSYVWTATENDVVFLSGKSHQLHLLVGKDVVQISYIGVSSWGEEHTDNLETE</sequence>
<dbReference type="Pfam" id="PF13149">
    <property type="entry name" value="Mfa_like_1"/>
    <property type="match status" value="1"/>
</dbReference>
<reference evidence="3" key="1">
    <citation type="submission" date="2019-09" db="EMBL/GenBank/DDBJ databases">
        <title>Distinct polysaccharide growth profiles of human intestinal Prevotella copri isolates.</title>
        <authorList>
            <person name="Fehlner-Peach H."/>
            <person name="Magnabosco C."/>
            <person name="Raghavan V."/>
            <person name="Scher J.U."/>
            <person name="Tett A."/>
            <person name="Cox L.M."/>
            <person name="Gottsegen C."/>
            <person name="Watters A."/>
            <person name="Wiltshire- Gordon J.D."/>
            <person name="Segata N."/>
            <person name="Bonneau R."/>
            <person name="Littman D.R."/>
        </authorList>
    </citation>
    <scope>NUCLEOTIDE SEQUENCE [LARGE SCALE GENOMIC DNA]</scope>
    <source>
        <strain evidence="3">iP54</strain>
    </source>
</reference>
<dbReference type="InterPro" id="IPR042278">
    <property type="entry name" value="Mfa-like_1_N"/>
</dbReference>
<dbReference type="EMBL" id="VZBQ01000086">
    <property type="protein sequence ID" value="MQN89645.1"/>
    <property type="molecule type" value="Genomic_DNA"/>
</dbReference>
<gene>
    <name evidence="2" type="ORF">F7D59_07230</name>
</gene>
<accession>A0AA90V1N8</accession>
<protein>
    <submittedName>
        <fullName evidence="2">Fimbrillin family protein</fullName>
    </submittedName>
</protein>